<organism evidence="2 3">
    <name type="scientific">Leucocoprinus birnbaumii</name>
    <dbReference type="NCBI Taxonomy" id="56174"/>
    <lineage>
        <taxon>Eukaryota</taxon>
        <taxon>Fungi</taxon>
        <taxon>Dikarya</taxon>
        <taxon>Basidiomycota</taxon>
        <taxon>Agaricomycotina</taxon>
        <taxon>Agaricomycetes</taxon>
        <taxon>Agaricomycetidae</taxon>
        <taxon>Agaricales</taxon>
        <taxon>Agaricineae</taxon>
        <taxon>Agaricaceae</taxon>
        <taxon>Leucocoprinus</taxon>
    </lineage>
</organism>
<protein>
    <submittedName>
        <fullName evidence="2">Uncharacterized protein</fullName>
    </submittedName>
</protein>
<reference evidence="2" key="1">
    <citation type="submission" date="2022-07" db="EMBL/GenBank/DDBJ databases">
        <title>Genome Sequence of Leucocoprinus birnbaumii.</title>
        <authorList>
            <person name="Buettner E."/>
        </authorList>
    </citation>
    <scope>NUCLEOTIDE SEQUENCE</scope>
    <source>
        <strain evidence="2">VT141</strain>
    </source>
</reference>
<proteinExistence type="predicted"/>
<evidence type="ECO:0000313" key="3">
    <source>
        <dbReference type="Proteomes" id="UP001213000"/>
    </source>
</evidence>
<dbReference type="AlphaFoldDB" id="A0AAD5VK38"/>
<dbReference type="Proteomes" id="UP001213000">
    <property type="component" value="Unassembled WGS sequence"/>
</dbReference>
<feature type="region of interest" description="Disordered" evidence="1">
    <location>
        <begin position="1"/>
        <end position="20"/>
    </location>
</feature>
<comment type="caution">
    <text evidence="2">The sequence shown here is derived from an EMBL/GenBank/DDBJ whole genome shotgun (WGS) entry which is preliminary data.</text>
</comment>
<evidence type="ECO:0000313" key="2">
    <source>
        <dbReference type="EMBL" id="KAJ3562365.1"/>
    </source>
</evidence>
<dbReference type="EMBL" id="JANIEX010000878">
    <property type="protein sequence ID" value="KAJ3562365.1"/>
    <property type="molecule type" value="Genomic_DNA"/>
</dbReference>
<keyword evidence="3" id="KW-1185">Reference proteome</keyword>
<name>A0AAD5VK38_9AGAR</name>
<sequence>MTDLSNLPSVFPQRAPSSPLSHFAKPRIRYLRTAHHKQRPATAKLSVHSQRIIWQLYDSALAFMSKTSKTSENHIRLPAQVLASKNHAFAASLGIFSWLAHWRLSGLLACSVTLGPGVHAVPAPQGLMLHICTTYHATCVMQPPYMQPIPLHRR</sequence>
<gene>
    <name evidence="2" type="ORF">NP233_g9622</name>
</gene>
<accession>A0AAD5VK38</accession>
<evidence type="ECO:0000256" key="1">
    <source>
        <dbReference type="SAM" id="MobiDB-lite"/>
    </source>
</evidence>